<evidence type="ECO:0000256" key="1">
    <source>
        <dbReference type="SAM" id="MobiDB-lite"/>
    </source>
</evidence>
<evidence type="ECO:0000313" key="3">
    <source>
        <dbReference type="Proteomes" id="UP000616885"/>
    </source>
</evidence>
<feature type="region of interest" description="Disordered" evidence="1">
    <location>
        <begin position="94"/>
        <end position="117"/>
    </location>
</feature>
<gene>
    <name evidence="2" type="ORF">IM811_017056</name>
</gene>
<accession>A0A8H7KE46</accession>
<organism evidence="2 3">
    <name type="scientific">Bionectria ochroleuca</name>
    <name type="common">Gliocladium roseum</name>
    <dbReference type="NCBI Taxonomy" id="29856"/>
    <lineage>
        <taxon>Eukaryota</taxon>
        <taxon>Fungi</taxon>
        <taxon>Dikarya</taxon>
        <taxon>Ascomycota</taxon>
        <taxon>Pezizomycotina</taxon>
        <taxon>Sordariomycetes</taxon>
        <taxon>Hypocreomycetidae</taxon>
        <taxon>Hypocreales</taxon>
        <taxon>Bionectriaceae</taxon>
        <taxon>Clonostachys</taxon>
    </lineage>
</organism>
<dbReference type="Proteomes" id="UP000616885">
    <property type="component" value="Unassembled WGS sequence"/>
</dbReference>
<evidence type="ECO:0000313" key="2">
    <source>
        <dbReference type="EMBL" id="KAF9749261.1"/>
    </source>
</evidence>
<dbReference type="AlphaFoldDB" id="A0A8H7KE46"/>
<reference evidence="2" key="1">
    <citation type="submission" date="2020-10" db="EMBL/GenBank/DDBJ databases">
        <title>High-Quality Genome Resource of Clonostachys rosea strain S41 by Oxford Nanopore Long-Read Sequencing.</title>
        <authorList>
            <person name="Wang H."/>
        </authorList>
    </citation>
    <scope>NUCLEOTIDE SEQUENCE</scope>
    <source>
        <strain evidence="2">S41</strain>
    </source>
</reference>
<dbReference type="EMBL" id="JADCTT010000008">
    <property type="protein sequence ID" value="KAF9749261.1"/>
    <property type="molecule type" value="Genomic_DNA"/>
</dbReference>
<name>A0A8H7KE46_BIOOC</name>
<sequence>MSTEAGVVGSKPPEKKKREQSNTPSCPVPGSPPKGAPPRSPLRADAPTSEEVASSIDNPTRSREMLSRKGSWAMAMTCLGERFALRRAPTNILRRPMSHSGSALDPVRRLVPVGDRT</sequence>
<protein>
    <submittedName>
        <fullName evidence="2">Uncharacterized protein</fullName>
    </submittedName>
</protein>
<feature type="region of interest" description="Disordered" evidence="1">
    <location>
        <begin position="1"/>
        <end position="70"/>
    </location>
</feature>
<proteinExistence type="predicted"/>
<comment type="caution">
    <text evidence="2">The sequence shown here is derived from an EMBL/GenBank/DDBJ whole genome shotgun (WGS) entry which is preliminary data.</text>
</comment>
<feature type="compositionally biased region" description="Pro residues" evidence="1">
    <location>
        <begin position="26"/>
        <end position="40"/>
    </location>
</feature>